<dbReference type="InterPro" id="IPR036940">
    <property type="entry name" value="PI3/4_kinase_cat_sf"/>
</dbReference>
<dbReference type="OrthoDB" id="5570127at2759"/>
<dbReference type="PROSITE" id="PS51189">
    <property type="entry name" value="FAT"/>
    <property type="match status" value="1"/>
</dbReference>
<dbReference type="CDD" id="cd05163">
    <property type="entry name" value="PIKK_TRRAP"/>
    <property type="match status" value="1"/>
</dbReference>
<feature type="domain" description="FATC" evidence="7">
    <location>
        <begin position="3702"/>
        <end position="3734"/>
    </location>
</feature>
<dbReference type="Pfam" id="PF00454">
    <property type="entry name" value="PI3_PI4_kinase"/>
    <property type="match status" value="1"/>
</dbReference>
<organism evidence="8 9">
    <name type="scientific">Ascobolus immersus RN42</name>
    <dbReference type="NCBI Taxonomy" id="1160509"/>
    <lineage>
        <taxon>Eukaryota</taxon>
        <taxon>Fungi</taxon>
        <taxon>Dikarya</taxon>
        <taxon>Ascomycota</taxon>
        <taxon>Pezizomycotina</taxon>
        <taxon>Pezizomycetes</taxon>
        <taxon>Pezizales</taxon>
        <taxon>Ascobolaceae</taxon>
        <taxon>Ascobolus</taxon>
    </lineage>
</organism>
<dbReference type="Gene3D" id="1.10.1070.11">
    <property type="entry name" value="Phosphatidylinositol 3-/4-kinase, catalytic domain"/>
    <property type="match status" value="1"/>
</dbReference>
<dbReference type="InterPro" id="IPR011009">
    <property type="entry name" value="Kinase-like_dom_sf"/>
</dbReference>
<dbReference type="InterPro" id="IPR011989">
    <property type="entry name" value="ARM-like"/>
</dbReference>
<dbReference type="Gene3D" id="1.25.10.10">
    <property type="entry name" value="Leucine-rich Repeat Variant"/>
    <property type="match status" value="2"/>
</dbReference>
<evidence type="ECO:0000313" key="9">
    <source>
        <dbReference type="Proteomes" id="UP000275078"/>
    </source>
</evidence>
<evidence type="ECO:0000256" key="4">
    <source>
        <dbReference type="SAM" id="MobiDB-lite"/>
    </source>
</evidence>
<dbReference type="GO" id="GO:0000124">
    <property type="term" value="C:SAGA complex"/>
    <property type="evidence" value="ECO:0007669"/>
    <property type="project" value="TreeGrafter"/>
</dbReference>
<dbReference type="Pfam" id="PF20206">
    <property type="entry name" value="Tra1_ring"/>
    <property type="match status" value="1"/>
</dbReference>
<dbReference type="GO" id="GO:0035267">
    <property type="term" value="C:NuA4 histone acetyltransferase complex"/>
    <property type="evidence" value="ECO:0007669"/>
    <property type="project" value="TreeGrafter"/>
</dbReference>
<dbReference type="Proteomes" id="UP000275078">
    <property type="component" value="Unassembled WGS sequence"/>
</dbReference>
<evidence type="ECO:0000259" key="5">
    <source>
        <dbReference type="PROSITE" id="PS50290"/>
    </source>
</evidence>
<dbReference type="PANTHER" id="PTHR11139">
    <property type="entry name" value="ATAXIA TELANGIECTASIA MUTATED ATM -RELATED"/>
    <property type="match status" value="1"/>
</dbReference>
<feature type="region of interest" description="Disordered" evidence="4">
    <location>
        <begin position="3149"/>
        <end position="3210"/>
    </location>
</feature>
<dbReference type="STRING" id="1160509.A0A3N4HYA4"/>
<dbReference type="PANTHER" id="PTHR11139:SF1">
    <property type="entry name" value="TRANSFORMATION_TRANSCRIPTION DOMAIN-ASSOCIATED PROTEIN"/>
    <property type="match status" value="1"/>
</dbReference>
<feature type="compositionally biased region" description="Gly residues" evidence="4">
    <location>
        <begin position="3187"/>
        <end position="3196"/>
    </location>
</feature>
<protein>
    <submittedName>
        <fullName evidence="8">Histone acetylase complex subunit Paf400</fullName>
    </submittedName>
</protein>
<dbReference type="SUPFAM" id="SSF56112">
    <property type="entry name" value="Protein kinase-like (PK-like)"/>
    <property type="match status" value="1"/>
</dbReference>
<dbReference type="Pfam" id="PF02259">
    <property type="entry name" value="FAT"/>
    <property type="match status" value="1"/>
</dbReference>
<feature type="region of interest" description="Disordered" evidence="4">
    <location>
        <begin position="162"/>
        <end position="196"/>
    </location>
</feature>
<feature type="region of interest" description="Disordered" evidence="4">
    <location>
        <begin position="1997"/>
        <end position="2021"/>
    </location>
</feature>
<dbReference type="InterPro" id="IPR046805">
    <property type="entry name" value="Tra1_ring"/>
</dbReference>
<dbReference type="PROSITE" id="PS50290">
    <property type="entry name" value="PI3_4_KINASE_3"/>
    <property type="match status" value="1"/>
</dbReference>
<sequence length="3734" mass="425100">MASATNPMDVYATRLEQPNTDVKTKLQIATDVRDSLDKLIGPGEYPKFLARFIPVFKSILEGPAVFNCTNIEHKLRNCILDIIHRLPFQPPDALETYASELMMLLMDLVRRENEDNAVLCMKTIGNFYRNCGKALASQAEATLQLIRDMFEKMPNAVKEAFDDQGSNHLGQPSTPGNPSFQSPKPASPMMGQDAIDSGSRSLVQGMQSFKVLAECPIIVVSIFTHHKPNAKDIRNFTPHITKMLLQQAAPQERAHKRAKENGTGPFTGVSSGIKNRAAFGDFITAQVKTMSFLAYILRQFSNELKDFLTSLPSIVVRLLKDCPRERSSARKELLVATRHIINFSFRKMFVDSLDELLDERVLIGDGLTVYETMRPLAYSTLADLIHHVRPKLTRDHIAKTIEVYTKNLHDDFPGTSFQTMSAKLLLNLAEVIPNLQDKKEARHFLMMILDAIAEKFASMNRQFENVKQQTLKPESAEGEDTVMGDANGLVQEYDEIDIFNAYPIKTTNRRERGVGPVLDNKFLLKTLVNGLKDMLPRLNRCNPSQPGGEINPYPWPNPWKIKEMSFGFSAEDVNIMIKLFREGAPAFRYYKLDQPQPANQDAASDQLIMPGKEERDLLEIFATVFHFIDPATFHEVFDAEMPHLYELIFQHTALLHIPQFFLASEGTSPSFCGMLLQFLMDHIEEVGSADKKKSQILLRLFKLSFMAVPLFPNHNEMVLLPHVSKIVTQSIQLSTTAEEPLNYFHLLRNLFRSIGGGRFEHLYKELLPLLEVLLEVLNTLLLSAKKPQERDLYVELCLTVPARLSNLLPHLSYLMKPLVAALRGGSELVTQGLRTLELCVENLTADYLDPIMAPVIDDLMQALWQHLKPLPYNHLHSHTTMRILGKLGGRNRRFLTHPPSLSYKKFSDDEASFDIKLINAPGHRPFPLGPSAELAIEKLSNSQSLRNPLAPKIDIRYKKDALQLVIANVKLLIGYDPLPDDFVDNVRQFARDLANNSLNVSAAPAEPSDRSKSMAKKYAQEYTLRKLLATCLFAASIEELAEEALSFFFDVCRHFTILEVGKAVYAVRKEMQTFHVSTGEGKAFLDTKVLADAISDALSSNDEKVRDAGVKAVKTIYDATAILFGSNAHVSRLPFFGVILNSFRHNCYEEDWYPKYGGCLGIQTMFSDLEFDDEWLVKSQQDVIRALIYVIKDLPPDLPASTRLIAQATIDIVLRKCNKKVPAEGMMEYHSPTWKICALLVPELSNSNKHVRETAKKSFETLAGILESDLHTLIAPVKDRLLKPIFNKPLRALPFASQIGYIDAITFCLALQQNLLEFDEEMMRLLYEALALADADDEQLTTHKQNPEYRTTEAVLNLRVVCIKLLSMSVSYTEFSAPQHHATRGRIISVFFKSLYSRSPEVIEAANQGLKGVLQQTNKLPKELLQNGLRPILMNLSDPKRLNVAGLEGLARLLQLLTNYFKVEIGSRLLDHLRNLADPGAMHSNSFRLLDQHPGIRVMKAILNIFHLLPPAAVQFMADIFSIVLDLEAKLRRTRQSPFRRPLLQYVSRFPQDTWKFLAPKMRDMKYGRLLAQITMDKEYSTSLREVIMADVTGLLDNTLLLENPIERAVGSINLIHLIHSLIQYPGVQDWLIGNRELLVKMLDAGIDLRKELNADKIPVELRLPVEEASSLLISICTTYCSYKIEDFDFLFKLIAATANGELKRTHTLTHYIYEHIICSRSVLFWREVVLECLNIYSNKDSTQQTKSFVFHYIVNPIFAMDAQRGSPTIDGHKLIDKAMIEEIHNKIWKPNLNDLPDDPAPGLDHARMETLQMSALLIQEHPTYLEGPRKDVIKFGWNYLKLEDIVNKQAAYVLVAYFIANFETPSKIVMQVYVALLKAHQNEARALVTQALGLIAPVLPIRLPGDPKYPLWARWPRRILAEDGHNPQQMTNIFQFLVKHGELFYEPREHFVSWIVSSIPKLSVTISTPSTENKKLSVSLINLLWFWEQKRVSRLKGSPESPKKLKPNGFSVDSRSPSQQPLQLPVSAEKEFTLQPSLRAAVIRQLIKFICTATEPITPKGMLEQSLTLLGNLLGPEYWNDTEIDLSHPQQSLVAPTDISHQDNITKAINALQVLRVIFQLKPDEWIVDRIGELQILLDNALRSKAPEIHHHLEPVLGRILQALPKEMEDEEEDEESRSAPSQFVAHLNKIIADNLSTNPISSICILWTLSQSRPPSVDEHLTSLMKTFPKLAKDHLSAAVVQPAGPVSGQPRDPTALGVGQGGAQAEAEVTVKLLIKMIDVASSRVAALGDQRRAFLSVLAQLVEKSNSTELCLQILKVVDSWVFNAPDGFPTLKEKGAVILKMLSFEHKPDPALRKAFLDLVIRIYEDEVITRTDLTVRLEAAFLVGTRAQDVDVRNRFLTIFDRSLSKTTSSRVQFLLGTQNWDQLGDSYWLHQASYLLMGCIESDLYVRLHPDDIRVVPVTSLFGNFGQDRDDMMSDDKFDEFMAQHRKFYRSLGVVTAGDIIRPLGQLQHLDSETGHRIWVTLFPLMWSALGVEDRRELNKGLMALLAKDYHHRQMDLRPNVIQSLLEGIDRARPIVHLPHHMVKFLAKTFDAWYTAIHLLESAAADPPVDSENVRESNLDALVEMYASLGEDDMFYGLWRRRSQFLETNAALSFEQNGIWQKAQNLYETAQIRARSGNLPYSQSEYMLWEDHWIQCARKLQQWEVLSEFANQENYNDLLLECVWRVVENWGATPDGDKIDQTVKSLMDTPTPRRYFFSAFMALQKLHTKSEVPSDFTRLCDEAIQLSLRKWHNLPKQITNMHIPLLHNFQQLVELHDAHIIFNSLSATNSQNLDQKSQELKLLLGIWRDRLPNTWDDIDWWNDLVTWRQHIFTTINNTYLPLLPPTNSSGTSTNNSYAYRGYHETAWIINRFAHVARKHSLYDVCTAQLSKIYMLPNIEIQEAFLKLREQAICCYYSDQLTGGLEVINNTNLNYFGNQQKAEFFTLKGMFLSKLKQNIESNEAFSMALFHDLKSPKAWAEWGAYSDTLFKEEPNDIMHASNAIGCYLEAAGLYKNEKCRKYLGRILWLLSLDDAKGTLVHAYETYQGEVPVWQWISYIPQLLSSLAHREWRIARVLLINIAKNYPQALYFLLRTSKEEYHVQKKQQSQLRNMQSAASPSTNTQQSGQANGVDGMKSEGMGMNGQPGVEGHGTNPQVKKTPAETTEEIMSVLKTAFPLLALSMETMGDQISKFFKCPPDEDAYRLIVALLNDGLQYIGRSNPRLDNSKLTPSTESNITRFAETILPKHIRTAFEEDFVKEKPDLLTYIDKLRKWRDRFEEKLDHRAPFLNLESISPHLSEFRFQKFDDVEVPGQYLKQHNDDNKGFIRIDRFLPTVDLVRGYGVCHRRLRMRGHDGSVHAFAVQHPAARSCRREERTVQLFRIFNRVLLKKKEARKRMLSFTLPLMVPLAPHLRLVQDDASYISLQGIYEDHCRKVGMSKDDPVLFAMKKVITALETGSKPLDPNVKLEIFYAIQREKVPSNLALSYLQASFPSFTEFYLFRRQFTYSFAALTFLTYIMSMSTRFPHKMFIARETGNVWGTDLVPALASNNPAFHNPEMVPFRFTPNIQTIMGPIAIEGIYSCAILAIARCLTQPEFNLESQLSVFVRDEMIFWFHLQHRRVGWESQLRDRVEYNSNLIVRRATALAQAANTQSTGTLPANQAVIDLIAKAVNPKNLSQTDYLWMAYV</sequence>
<dbReference type="InterPro" id="IPR050517">
    <property type="entry name" value="DDR_Repair_Kinase"/>
</dbReference>
<dbReference type="GO" id="GO:0005634">
    <property type="term" value="C:nucleus"/>
    <property type="evidence" value="ECO:0007669"/>
    <property type="project" value="TreeGrafter"/>
</dbReference>
<feature type="domain" description="PI3K/PI4K catalytic" evidence="5">
    <location>
        <begin position="3379"/>
        <end position="3705"/>
    </location>
</feature>
<dbReference type="Pfam" id="PF20175">
    <property type="entry name" value="Tra1_central"/>
    <property type="match status" value="1"/>
</dbReference>
<keyword evidence="9" id="KW-1185">Reference proteome</keyword>
<dbReference type="EMBL" id="ML119736">
    <property type="protein sequence ID" value="RPA76830.1"/>
    <property type="molecule type" value="Genomic_DNA"/>
</dbReference>
<evidence type="ECO:0000313" key="8">
    <source>
        <dbReference type="EMBL" id="RPA76830.1"/>
    </source>
</evidence>
<dbReference type="Pfam" id="PF02260">
    <property type="entry name" value="FATC"/>
    <property type="match status" value="1"/>
</dbReference>
<reference evidence="8 9" key="1">
    <citation type="journal article" date="2018" name="Nat. Ecol. Evol.">
        <title>Pezizomycetes genomes reveal the molecular basis of ectomycorrhizal truffle lifestyle.</title>
        <authorList>
            <person name="Murat C."/>
            <person name="Payen T."/>
            <person name="Noel B."/>
            <person name="Kuo A."/>
            <person name="Morin E."/>
            <person name="Chen J."/>
            <person name="Kohler A."/>
            <person name="Krizsan K."/>
            <person name="Balestrini R."/>
            <person name="Da Silva C."/>
            <person name="Montanini B."/>
            <person name="Hainaut M."/>
            <person name="Levati E."/>
            <person name="Barry K.W."/>
            <person name="Belfiori B."/>
            <person name="Cichocki N."/>
            <person name="Clum A."/>
            <person name="Dockter R.B."/>
            <person name="Fauchery L."/>
            <person name="Guy J."/>
            <person name="Iotti M."/>
            <person name="Le Tacon F."/>
            <person name="Lindquist E.A."/>
            <person name="Lipzen A."/>
            <person name="Malagnac F."/>
            <person name="Mello A."/>
            <person name="Molinier V."/>
            <person name="Miyauchi S."/>
            <person name="Poulain J."/>
            <person name="Riccioni C."/>
            <person name="Rubini A."/>
            <person name="Sitrit Y."/>
            <person name="Splivallo R."/>
            <person name="Traeger S."/>
            <person name="Wang M."/>
            <person name="Zifcakova L."/>
            <person name="Wipf D."/>
            <person name="Zambonelli A."/>
            <person name="Paolocci F."/>
            <person name="Nowrousian M."/>
            <person name="Ottonello S."/>
            <person name="Baldrian P."/>
            <person name="Spatafora J.W."/>
            <person name="Henrissat B."/>
            <person name="Nagy L.G."/>
            <person name="Aury J.M."/>
            <person name="Wincker P."/>
            <person name="Grigoriev I.V."/>
            <person name="Bonfante P."/>
            <person name="Martin F.M."/>
        </authorList>
    </citation>
    <scope>NUCLEOTIDE SEQUENCE [LARGE SCALE GENOMIC DNA]</scope>
    <source>
        <strain evidence="8 9">RN42</strain>
    </source>
</reference>
<evidence type="ECO:0000256" key="1">
    <source>
        <dbReference type="ARBA" id="ARBA00007234"/>
    </source>
</evidence>
<feature type="compositionally biased region" description="Polar residues" evidence="4">
    <location>
        <begin position="3151"/>
        <end position="3175"/>
    </location>
</feature>
<feature type="domain" description="FAT" evidence="6">
    <location>
        <begin position="2589"/>
        <end position="3145"/>
    </location>
</feature>
<dbReference type="GO" id="GO:0006281">
    <property type="term" value="P:DNA repair"/>
    <property type="evidence" value="ECO:0007669"/>
    <property type="project" value="TreeGrafter"/>
</dbReference>
<dbReference type="SUPFAM" id="SSF48371">
    <property type="entry name" value="ARM repeat"/>
    <property type="match status" value="3"/>
</dbReference>
<proteinExistence type="inferred from homology"/>
<comment type="subunit">
    <text evidence="2">Associates with DNA double-strand breaks.</text>
</comment>
<comment type="function">
    <text evidence="3">Serine/threonine protein kinase which activates checkpoint signaling upon genotoxic stresses such as ionizing radiation (IR), ultraviolet light (UV), or DNA replication stalling, thereby acting as a DNA damage sensor. Recognizes the substrate consensus sequence [ST]-Q. Phosphorylates histone H2A to form H2AS128ph (gamma-H2A) at sites of DNA damage, involved in the regulation of DNA damage response mechanism. Required for the control of telomere length and genome stability.</text>
</comment>
<dbReference type="GO" id="GO:0006355">
    <property type="term" value="P:regulation of DNA-templated transcription"/>
    <property type="evidence" value="ECO:0007669"/>
    <property type="project" value="TreeGrafter"/>
</dbReference>
<feature type="compositionally biased region" description="Polar residues" evidence="4">
    <location>
        <begin position="164"/>
        <end position="184"/>
    </location>
</feature>
<dbReference type="SMART" id="SM01343">
    <property type="entry name" value="FATC"/>
    <property type="match status" value="1"/>
</dbReference>
<evidence type="ECO:0000256" key="3">
    <source>
        <dbReference type="ARBA" id="ARBA00025079"/>
    </source>
</evidence>
<accession>A0A3N4HYA4</accession>
<dbReference type="SMART" id="SM00146">
    <property type="entry name" value="PI3Kc"/>
    <property type="match status" value="1"/>
</dbReference>
<dbReference type="InterPro" id="IPR003151">
    <property type="entry name" value="PIK-rel_kinase_FAT"/>
</dbReference>
<dbReference type="InterPro" id="IPR014009">
    <property type="entry name" value="PIK_FAT"/>
</dbReference>
<dbReference type="InterPro" id="IPR000403">
    <property type="entry name" value="PI3/4_kinase_cat_dom"/>
</dbReference>
<feature type="compositionally biased region" description="Polar residues" evidence="4">
    <location>
        <begin position="2012"/>
        <end position="2021"/>
    </location>
</feature>
<name>A0A3N4HYA4_ASCIM</name>
<evidence type="ECO:0000259" key="6">
    <source>
        <dbReference type="PROSITE" id="PS51189"/>
    </source>
</evidence>
<evidence type="ECO:0000256" key="2">
    <source>
        <dbReference type="ARBA" id="ARBA00011370"/>
    </source>
</evidence>
<gene>
    <name evidence="8" type="ORF">BJ508DRAFT_364808</name>
</gene>
<dbReference type="InterPro" id="IPR046807">
    <property type="entry name" value="Tra1_central"/>
</dbReference>
<dbReference type="InterPro" id="IPR003152">
    <property type="entry name" value="FATC_dom"/>
</dbReference>
<evidence type="ECO:0000259" key="7">
    <source>
        <dbReference type="PROSITE" id="PS51190"/>
    </source>
</evidence>
<dbReference type="InterPro" id="IPR016024">
    <property type="entry name" value="ARM-type_fold"/>
</dbReference>
<dbReference type="PROSITE" id="PS51190">
    <property type="entry name" value="FATC"/>
    <property type="match status" value="1"/>
</dbReference>
<comment type="similarity">
    <text evidence="1">Belongs to the PI3/PI4-kinase family. TRA1 subfamily.</text>
</comment>